<organism evidence="1 2">
    <name type="scientific">Meripilus lineatus</name>
    <dbReference type="NCBI Taxonomy" id="2056292"/>
    <lineage>
        <taxon>Eukaryota</taxon>
        <taxon>Fungi</taxon>
        <taxon>Dikarya</taxon>
        <taxon>Basidiomycota</taxon>
        <taxon>Agaricomycotina</taxon>
        <taxon>Agaricomycetes</taxon>
        <taxon>Polyporales</taxon>
        <taxon>Meripilaceae</taxon>
        <taxon>Meripilus</taxon>
    </lineage>
</organism>
<evidence type="ECO:0000313" key="2">
    <source>
        <dbReference type="Proteomes" id="UP001212997"/>
    </source>
</evidence>
<comment type="caution">
    <text evidence="1">The sequence shown here is derived from an EMBL/GenBank/DDBJ whole genome shotgun (WGS) entry which is preliminary data.</text>
</comment>
<accession>A0AAD5YCN4</accession>
<dbReference type="AlphaFoldDB" id="A0AAD5YCN4"/>
<proteinExistence type="predicted"/>
<reference evidence="1" key="1">
    <citation type="submission" date="2022-07" db="EMBL/GenBank/DDBJ databases">
        <title>Genome Sequence of Physisporinus lineatus.</title>
        <authorList>
            <person name="Buettner E."/>
        </authorList>
    </citation>
    <scope>NUCLEOTIDE SEQUENCE</scope>
    <source>
        <strain evidence="1">VT162</strain>
    </source>
</reference>
<dbReference type="Proteomes" id="UP001212997">
    <property type="component" value="Unassembled WGS sequence"/>
</dbReference>
<keyword evidence="2" id="KW-1185">Reference proteome</keyword>
<dbReference type="EMBL" id="JANAWD010000961">
    <property type="protein sequence ID" value="KAJ3474888.1"/>
    <property type="molecule type" value="Genomic_DNA"/>
</dbReference>
<sequence>MNAFQQPAANGIFLQPAPPVVPQIQIAAFMDGQFEMEGYDWGFDYYFAHQNIEPARPQGRLGRMRELWTRVISFFACYLKI</sequence>
<evidence type="ECO:0000313" key="1">
    <source>
        <dbReference type="EMBL" id="KAJ3474888.1"/>
    </source>
</evidence>
<name>A0AAD5YCN4_9APHY</name>
<gene>
    <name evidence="1" type="ORF">NLI96_g12196</name>
</gene>
<protein>
    <submittedName>
        <fullName evidence="1">Uncharacterized protein</fullName>
    </submittedName>
</protein>